<protein>
    <recommendedName>
        <fullName evidence="6">FtsK domain-containing protein</fullName>
    </recommendedName>
</protein>
<proteinExistence type="predicted"/>
<feature type="transmembrane region" description="Helical" evidence="1">
    <location>
        <begin position="31"/>
        <end position="64"/>
    </location>
</feature>
<keyword evidence="4" id="KW-1185">Reference proteome</keyword>
<organism evidence="2 5">
    <name type="scientific">Streptomyces radicis</name>
    <dbReference type="NCBI Taxonomy" id="1750517"/>
    <lineage>
        <taxon>Bacteria</taxon>
        <taxon>Bacillati</taxon>
        <taxon>Actinomycetota</taxon>
        <taxon>Actinomycetes</taxon>
        <taxon>Kitasatosporales</taxon>
        <taxon>Streptomycetaceae</taxon>
        <taxon>Streptomyces</taxon>
    </lineage>
</organism>
<dbReference type="EMBL" id="RBDX01000036">
    <property type="protein sequence ID" value="RKN04400.1"/>
    <property type="molecule type" value="Genomic_DNA"/>
</dbReference>
<evidence type="ECO:0000313" key="4">
    <source>
        <dbReference type="Proteomes" id="UP000268652"/>
    </source>
</evidence>
<evidence type="ECO:0000313" key="3">
    <source>
        <dbReference type="EMBL" id="RKN15168.1"/>
    </source>
</evidence>
<keyword evidence="1" id="KW-1133">Transmembrane helix</keyword>
<comment type="caution">
    <text evidence="2">The sequence shown here is derived from an EMBL/GenBank/DDBJ whole genome shotgun (WGS) entry which is preliminary data.</text>
</comment>
<dbReference type="Proteomes" id="UP000275024">
    <property type="component" value="Unassembled WGS sequence"/>
</dbReference>
<evidence type="ECO:0000256" key="1">
    <source>
        <dbReference type="SAM" id="Phobius"/>
    </source>
</evidence>
<dbReference type="EMBL" id="RBDY01000034">
    <property type="protein sequence ID" value="RKN15168.1"/>
    <property type="molecule type" value="Genomic_DNA"/>
</dbReference>
<keyword evidence="1" id="KW-0812">Transmembrane</keyword>
<dbReference type="RefSeq" id="WP_120699981.1">
    <property type="nucleotide sequence ID" value="NZ_RBDX01000036.1"/>
</dbReference>
<evidence type="ECO:0008006" key="6">
    <source>
        <dbReference type="Google" id="ProtNLM"/>
    </source>
</evidence>
<dbReference type="InterPro" id="IPR027417">
    <property type="entry name" value="P-loop_NTPase"/>
</dbReference>
<dbReference type="OrthoDB" id="3845669at2"/>
<dbReference type="Proteomes" id="UP000268652">
    <property type="component" value="Unassembled WGS sequence"/>
</dbReference>
<reference evidence="4 5" key="1">
    <citation type="submission" date="2018-09" db="EMBL/GenBank/DDBJ databases">
        <title>Streptomyces sp. nov. DS1-2, an endophytic actinomycete isolated from roots of Dendrobium scabrilingue.</title>
        <authorList>
            <person name="Kuncharoen N."/>
            <person name="Kudo T."/>
            <person name="Ohkuma M."/>
            <person name="Yuki M."/>
            <person name="Tanasupawat S."/>
        </authorList>
    </citation>
    <scope>NUCLEOTIDE SEQUENCE [LARGE SCALE GENOMIC DNA]</scope>
    <source>
        <strain evidence="2 5">AZ1-7</strain>
        <strain evidence="3 4">DS1-2</strain>
    </source>
</reference>
<evidence type="ECO:0000313" key="5">
    <source>
        <dbReference type="Proteomes" id="UP000275024"/>
    </source>
</evidence>
<dbReference type="Gene3D" id="3.40.50.300">
    <property type="entry name" value="P-loop containing nucleotide triphosphate hydrolases"/>
    <property type="match status" value="1"/>
</dbReference>
<accession>A0A3A9VUI1</accession>
<gene>
    <name evidence="3" type="ORF">D7318_27775</name>
    <name evidence="2" type="ORF">D7319_28370</name>
</gene>
<dbReference type="AlphaFoldDB" id="A0A3A9VUI1"/>
<evidence type="ECO:0000313" key="2">
    <source>
        <dbReference type="EMBL" id="RKN04400.1"/>
    </source>
</evidence>
<keyword evidence="1" id="KW-0472">Membrane</keyword>
<name>A0A3A9VUI1_9ACTN</name>
<sequence>MTAARVVFRGFARLAGGARRRWGRLPGERRLPAAAGVAAAALLVAVVPFGPAVCVGVLLVAAVWAGRGEEGPEPVGEPDVEARLAMVYEALVPFFASAADPSPEPLYVYGGAWERCFTSVAFGGDGRLARLRLRYPAFFPDGDEECRGRVERLLAGKAGREREFRFRWDEERGELEMVVLGPLPTGIGAQRFVTGPGEVVLGFTDPDVVDRTVPVLAGPDYAARVNAAPVVWRTGVRAAHAHLLAVALPGAGATSLLRSLALQALDEGDVLLVDGCGAGGFGCFAGRAGVVAAESSPGGAVAALEWAARETERRLLAGGDGVVRPLWIVVDRPGLLRHLARVEGLRDPLALLDVPLRFGRAGRVTVALAEQFEGLAALGGAVPVCARARVVLGAVSGEQAGAVLGVAPRVMPSGWAPPGRGFARLGTGPVLRLQVPATPDPGDAATDEMLRRAVLALLPQRAGAVAPRGGGD</sequence>